<protein>
    <submittedName>
        <fullName evidence="1">YkgJ family cysteine cluster protein</fullName>
    </submittedName>
</protein>
<comment type="caution">
    <text evidence="1">The sequence shown here is derived from an EMBL/GenBank/DDBJ whole genome shotgun (WGS) entry which is preliminary data.</text>
</comment>
<organism evidence="1">
    <name type="scientific">Fervidicoccus fontis</name>
    <dbReference type="NCBI Taxonomy" id="683846"/>
    <lineage>
        <taxon>Archaea</taxon>
        <taxon>Thermoproteota</taxon>
        <taxon>Thermoprotei</taxon>
        <taxon>Fervidicoccales</taxon>
        <taxon>Fervidicoccaceae</taxon>
        <taxon>Fervidicoccus</taxon>
    </lineage>
</organism>
<name>A0A7C1I7G1_9CREN</name>
<dbReference type="PANTHER" id="PTHR35866:SF2">
    <property type="entry name" value="YKGJ FAMILY CYSTEINE CLUSTER PROTEIN"/>
    <property type="match status" value="1"/>
</dbReference>
<gene>
    <name evidence="1" type="ORF">ENO04_03070</name>
</gene>
<accession>A0A7C1I7G1</accession>
<dbReference type="InterPro" id="IPR005358">
    <property type="entry name" value="Puta_zinc/iron-chelating_dom"/>
</dbReference>
<dbReference type="AlphaFoldDB" id="A0A7C1I7G1"/>
<dbReference type="PANTHER" id="PTHR35866">
    <property type="entry name" value="PUTATIVE-RELATED"/>
    <property type="match status" value="1"/>
</dbReference>
<sequence>MVFENIYCLRCNKCCRDTEMILLLSDIDRITDKGFRDFYELKNGFYVLRNINGKCVFLDPTGRCIIYEDRPLGCRIYPLILDEDNGAMLDKYCPLSDFFVTLKHDLRRGCELLVQFMNELSRDYGYSVDINKLKATCEELINK</sequence>
<reference evidence="1" key="1">
    <citation type="journal article" date="2020" name="mSystems">
        <title>Genome- and Community-Level Interaction Insights into Carbon Utilization and Element Cycling Functions of Hydrothermarchaeota in Hydrothermal Sediment.</title>
        <authorList>
            <person name="Zhou Z."/>
            <person name="Liu Y."/>
            <person name="Xu W."/>
            <person name="Pan J."/>
            <person name="Luo Z.H."/>
            <person name="Li M."/>
        </authorList>
    </citation>
    <scope>NUCLEOTIDE SEQUENCE [LARGE SCALE GENOMIC DNA]</scope>
    <source>
        <strain evidence="1">SpSt-123</strain>
    </source>
</reference>
<dbReference type="Pfam" id="PF03692">
    <property type="entry name" value="CxxCxxCC"/>
    <property type="match status" value="1"/>
</dbReference>
<evidence type="ECO:0000313" key="1">
    <source>
        <dbReference type="EMBL" id="HDS10589.1"/>
    </source>
</evidence>
<proteinExistence type="predicted"/>
<dbReference type="EMBL" id="DSDY01000099">
    <property type="protein sequence ID" value="HDS10589.1"/>
    <property type="molecule type" value="Genomic_DNA"/>
</dbReference>